<evidence type="ECO:0000313" key="14">
    <source>
        <dbReference type="Proteomes" id="UP000277580"/>
    </source>
</evidence>
<evidence type="ECO:0000313" key="13">
    <source>
        <dbReference type="EMBL" id="RPB15385.1"/>
    </source>
</evidence>
<dbReference type="GO" id="GO:0005770">
    <property type="term" value="C:late endosome"/>
    <property type="evidence" value="ECO:0007669"/>
    <property type="project" value="TreeGrafter"/>
</dbReference>
<dbReference type="SUPFAM" id="SSF50911">
    <property type="entry name" value="Mannose 6-phosphate receptor domain"/>
    <property type="match status" value="1"/>
</dbReference>
<name>A0A3N4LBK6_9PEZI</name>
<evidence type="ECO:0000256" key="3">
    <source>
        <dbReference type="ARBA" id="ARBA00022692"/>
    </source>
</evidence>
<dbReference type="GO" id="GO:0007034">
    <property type="term" value="P:vacuolar transport"/>
    <property type="evidence" value="ECO:0007669"/>
    <property type="project" value="TreeGrafter"/>
</dbReference>
<dbReference type="InterPro" id="IPR044865">
    <property type="entry name" value="MRH_dom"/>
</dbReference>
<dbReference type="InterPro" id="IPR009011">
    <property type="entry name" value="Man6P_isomerase_rcpt-bd_dom_sf"/>
</dbReference>
<feature type="transmembrane region" description="Helical" evidence="10">
    <location>
        <begin position="238"/>
        <end position="256"/>
    </location>
</feature>
<dbReference type="PANTHER" id="PTHR15071">
    <property type="entry name" value="MANNOSE-6-PHOSPHATE RECEPTOR FAMILY MEMBER"/>
    <property type="match status" value="1"/>
</dbReference>
<evidence type="ECO:0000256" key="5">
    <source>
        <dbReference type="ARBA" id="ARBA00022989"/>
    </source>
</evidence>
<reference evidence="13 14" key="1">
    <citation type="journal article" date="2018" name="Nat. Ecol. Evol.">
        <title>Pezizomycetes genomes reveal the molecular basis of ectomycorrhizal truffle lifestyle.</title>
        <authorList>
            <person name="Murat C."/>
            <person name="Payen T."/>
            <person name="Noel B."/>
            <person name="Kuo A."/>
            <person name="Morin E."/>
            <person name="Chen J."/>
            <person name="Kohler A."/>
            <person name="Krizsan K."/>
            <person name="Balestrini R."/>
            <person name="Da Silva C."/>
            <person name="Montanini B."/>
            <person name="Hainaut M."/>
            <person name="Levati E."/>
            <person name="Barry K.W."/>
            <person name="Belfiori B."/>
            <person name="Cichocki N."/>
            <person name="Clum A."/>
            <person name="Dockter R.B."/>
            <person name="Fauchery L."/>
            <person name="Guy J."/>
            <person name="Iotti M."/>
            <person name="Le Tacon F."/>
            <person name="Lindquist E.A."/>
            <person name="Lipzen A."/>
            <person name="Malagnac F."/>
            <person name="Mello A."/>
            <person name="Molinier V."/>
            <person name="Miyauchi S."/>
            <person name="Poulain J."/>
            <person name="Riccioni C."/>
            <person name="Rubini A."/>
            <person name="Sitrit Y."/>
            <person name="Splivallo R."/>
            <person name="Traeger S."/>
            <person name="Wang M."/>
            <person name="Zifcakova L."/>
            <person name="Wipf D."/>
            <person name="Zambonelli A."/>
            <person name="Paolocci F."/>
            <person name="Nowrousian M."/>
            <person name="Ottonello S."/>
            <person name="Baldrian P."/>
            <person name="Spatafora J.W."/>
            <person name="Henrissat B."/>
            <person name="Nagy L.G."/>
            <person name="Aury J.M."/>
            <person name="Wincker P."/>
            <person name="Grigoriev I.V."/>
            <person name="Bonfante P."/>
            <person name="Martin F.M."/>
        </authorList>
    </citation>
    <scope>NUCLEOTIDE SEQUENCE [LARGE SCALE GENOMIC DNA]</scope>
    <source>
        <strain evidence="13 14">CCBAS932</strain>
    </source>
</reference>
<dbReference type="InParanoid" id="A0A3N4LBK6"/>
<keyword evidence="13" id="KW-0675">Receptor</keyword>
<feature type="compositionally biased region" description="Acidic residues" evidence="9">
    <location>
        <begin position="304"/>
        <end position="321"/>
    </location>
</feature>
<protein>
    <submittedName>
        <fullName evidence="13">Mannose 6-phosphate receptor domain-containing protein</fullName>
    </submittedName>
</protein>
<evidence type="ECO:0000256" key="7">
    <source>
        <dbReference type="ARBA" id="ARBA00023157"/>
    </source>
</evidence>
<dbReference type="PROSITE" id="PS51914">
    <property type="entry name" value="MRH"/>
    <property type="match status" value="1"/>
</dbReference>
<organism evidence="13 14">
    <name type="scientific">Morchella conica CCBAS932</name>
    <dbReference type="NCBI Taxonomy" id="1392247"/>
    <lineage>
        <taxon>Eukaryota</taxon>
        <taxon>Fungi</taxon>
        <taxon>Dikarya</taxon>
        <taxon>Ascomycota</taxon>
        <taxon>Pezizomycotina</taxon>
        <taxon>Pezizomycetes</taxon>
        <taxon>Pezizales</taxon>
        <taxon>Morchellaceae</taxon>
        <taxon>Morchella</taxon>
    </lineage>
</organism>
<dbReference type="Proteomes" id="UP000277580">
    <property type="component" value="Unassembled WGS sequence"/>
</dbReference>
<keyword evidence="3 10" id="KW-0812">Transmembrane</keyword>
<dbReference type="STRING" id="1392247.A0A3N4LBK6"/>
<dbReference type="PANTHER" id="PTHR15071:SF0">
    <property type="entry name" value="MANNOSE 6-PHOSPHATE RECEPTOR-LIKE PROTEIN 1"/>
    <property type="match status" value="1"/>
</dbReference>
<dbReference type="GO" id="GO:0000139">
    <property type="term" value="C:Golgi membrane"/>
    <property type="evidence" value="ECO:0007669"/>
    <property type="project" value="UniProtKB-SubCell"/>
</dbReference>
<feature type="transmembrane region" description="Helical" evidence="10">
    <location>
        <begin position="197"/>
        <end position="217"/>
    </location>
</feature>
<keyword evidence="5 10" id="KW-1133">Transmembrane helix</keyword>
<dbReference type="Gene3D" id="2.70.130.10">
    <property type="entry name" value="Mannose-6-phosphate receptor binding domain"/>
    <property type="match status" value="1"/>
</dbReference>
<keyword evidence="8" id="KW-0325">Glycoprotein</keyword>
<sequence>MRFWSTSPALFALFSALVQVSAAADAPTAPETPGNSDPPCTATSPTSGNFFDLRPLIRTTEKKSADTDWVAKGLDYNANFTINICAPVLADVTQVEGIKGDAKKNVSAFYEKDGEMYSIGSVSTDLHFRGRKLVIEYTDGSPCPDAPKLRKSTLMSLMCDRDMLQKAAVSFVGQANECAYFFEVRTASACPTVKIQALGPVSVFGIIGLVAAIVYCAGGCMYQRSVMHARGWRQIPHYHAWAGAIGFIWSTANTVWTKFIECLPLPSSFRRSRSNSGYGRVGGSGFGARTVGGDRIGGGRSSVEDENQLIDELDEDWGDEP</sequence>
<comment type="subcellular location">
    <subcellularLocation>
        <location evidence="1">Endomembrane system</location>
    </subcellularLocation>
</comment>
<keyword evidence="14" id="KW-1185">Reference proteome</keyword>
<dbReference type="EMBL" id="ML119113">
    <property type="protein sequence ID" value="RPB15385.1"/>
    <property type="molecule type" value="Genomic_DNA"/>
</dbReference>
<keyword evidence="2" id="KW-0813">Transport</keyword>
<evidence type="ECO:0000256" key="9">
    <source>
        <dbReference type="SAM" id="MobiDB-lite"/>
    </source>
</evidence>
<dbReference type="SMART" id="SM01404">
    <property type="entry name" value="CIMR"/>
    <property type="match status" value="1"/>
</dbReference>
<evidence type="ECO:0000256" key="10">
    <source>
        <dbReference type="SAM" id="Phobius"/>
    </source>
</evidence>
<gene>
    <name evidence="13" type="ORF">P167DRAFT_518545</name>
</gene>
<dbReference type="Pfam" id="PF02157">
    <property type="entry name" value="Man-6-P_recep"/>
    <property type="match status" value="1"/>
</dbReference>
<dbReference type="FunCoup" id="A0A3N4LBK6">
    <property type="interactions" value="215"/>
</dbReference>
<keyword evidence="7" id="KW-1015">Disulfide bond</keyword>
<evidence type="ECO:0000256" key="4">
    <source>
        <dbReference type="ARBA" id="ARBA00022729"/>
    </source>
</evidence>
<feature type="signal peptide" evidence="11">
    <location>
        <begin position="1"/>
        <end position="23"/>
    </location>
</feature>
<evidence type="ECO:0000256" key="6">
    <source>
        <dbReference type="ARBA" id="ARBA00023136"/>
    </source>
</evidence>
<dbReference type="AlphaFoldDB" id="A0A3N4LBK6"/>
<feature type="domain" description="MRH" evidence="12">
    <location>
        <begin position="38"/>
        <end position="192"/>
    </location>
</feature>
<evidence type="ECO:0000256" key="8">
    <source>
        <dbReference type="ARBA" id="ARBA00023180"/>
    </source>
</evidence>
<dbReference type="OrthoDB" id="4504960at2759"/>
<feature type="region of interest" description="Disordered" evidence="9">
    <location>
        <begin position="26"/>
        <end position="48"/>
    </location>
</feature>
<dbReference type="GO" id="GO:0010008">
    <property type="term" value="C:endosome membrane"/>
    <property type="evidence" value="ECO:0007669"/>
    <property type="project" value="UniProtKB-SubCell"/>
</dbReference>
<evidence type="ECO:0000256" key="11">
    <source>
        <dbReference type="SAM" id="SignalP"/>
    </source>
</evidence>
<proteinExistence type="predicted"/>
<dbReference type="InterPro" id="IPR028927">
    <property type="entry name" value="Man-6-P_rcpt"/>
</dbReference>
<evidence type="ECO:0000256" key="2">
    <source>
        <dbReference type="ARBA" id="ARBA00022448"/>
    </source>
</evidence>
<dbReference type="FunFam" id="2.70.130.10:FF:000024">
    <property type="entry name" value="Putative vacuolar sorting receptor"/>
    <property type="match status" value="1"/>
</dbReference>
<keyword evidence="4 11" id="KW-0732">Signal</keyword>
<feature type="region of interest" description="Disordered" evidence="9">
    <location>
        <begin position="289"/>
        <end position="321"/>
    </location>
</feature>
<evidence type="ECO:0000256" key="1">
    <source>
        <dbReference type="ARBA" id="ARBA00004308"/>
    </source>
</evidence>
<keyword evidence="6 10" id="KW-0472">Membrane</keyword>
<evidence type="ECO:0000259" key="12">
    <source>
        <dbReference type="PROSITE" id="PS51914"/>
    </source>
</evidence>
<accession>A0A3N4LBK6</accession>
<feature type="chain" id="PRO_5018232079" evidence="11">
    <location>
        <begin position="24"/>
        <end position="321"/>
    </location>
</feature>